<feature type="compositionally biased region" description="Basic and acidic residues" evidence="1">
    <location>
        <begin position="20"/>
        <end position="34"/>
    </location>
</feature>
<feature type="region of interest" description="Disordered" evidence="1">
    <location>
        <begin position="146"/>
        <end position="233"/>
    </location>
</feature>
<gene>
    <name evidence="2" type="ORF">MKZ38_006799</name>
</gene>
<reference evidence="2" key="1">
    <citation type="submission" date="2022-07" db="EMBL/GenBank/DDBJ databases">
        <title>Draft genome sequence of Zalerion maritima ATCC 34329, a (micro)plastics degrading marine fungus.</title>
        <authorList>
            <person name="Paco A."/>
            <person name="Goncalves M.F.M."/>
            <person name="Rocha-Santos T.A.P."/>
            <person name="Alves A."/>
        </authorList>
    </citation>
    <scope>NUCLEOTIDE SEQUENCE</scope>
    <source>
        <strain evidence="2">ATCC 34329</strain>
    </source>
</reference>
<dbReference type="AlphaFoldDB" id="A0AAD5RVE2"/>
<keyword evidence="3" id="KW-1185">Reference proteome</keyword>
<protein>
    <submittedName>
        <fullName evidence="2">Uncharacterized protein</fullName>
    </submittedName>
</protein>
<accession>A0AAD5RVE2</accession>
<dbReference type="EMBL" id="JAKWBI020000041">
    <property type="protein sequence ID" value="KAJ2904934.1"/>
    <property type="molecule type" value="Genomic_DNA"/>
</dbReference>
<feature type="compositionally biased region" description="Basic and acidic residues" evidence="1">
    <location>
        <begin position="217"/>
        <end position="226"/>
    </location>
</feature>
<feature type="region of interest" description="Disordered" evidence="1">
    <location>
        <begin position="20"/>
        <end position="107"/>
    </location>
</feature>
<sequence>MLLCKKCGKEKPPYLFKKFQDAETPLKAENRAIQEDDESKESGVEEAQSKNGKASNMTRQKQDGVDTAGENNGDEEKEKEQKEANYTSPKTPTTMDRQPPARVKRYHCKKCGEDKNMEEFRRDRDYNHQDLLTRYCKSCRAAQNKDQMEARKKQKKNLLNRVAENRKRLWPRKETERLQEPLAKNPGGAQSPPAPSPAESVESRRKPARPIPTTDEGYEHLYDPVHSKRPPVPHLASPHVQTYPERAMAMGLDYAYVANFATSERMTVEAAFSLLEHHRYVAQEYAERAAELERVRMGYNAMSMRIQEVEERFYQAHGVDIRQARIPQGTAAGPATPYYNYGHGYEEDQHEGGYGQG</sequence>
<name>A0AAD5RVE2_9PEZI</name>
<evidence type="ECO:0000313" key="2">
    <source>
        <dbReference type="EMBL" id="KAJ2904934.1"/>
    </source>
</evidence>
<feature type="compositionally biased region" description="Polar residues" evidence="1">
    <location>
        <begin position="49"/>
        <end position="59"/>
    </location>
</feature>
<proteinExistence type="predicted"/>
<feature type="compositionally biased region" description="Basic and acidic residues" evidence="1">
    <location>
        <begin position="163"/>
        <end position="179"/>
    </location>
</feature>
<feature type="compositionally biased region" description="Polar residues" evidence="1">
    <location>
        <begin position="84"/>
        <end position="96"/>
    </location>
</feature>
<evidence type="ECO:0000256" key="1">
    <source>
        <dbReference type="SAM" id="MobiDB-lite"/>
    </source>
</evidence>
<feature type="compositionally biased region" description="Basic and acidic residues" evidence="1">
    <location>
        <begin position="74"/>
        <end position="83"/>
    </location>
</feature>
<evidence type="ECO:0000313" key="3">
    <source>
        <dbReference type="Proteomes" id="UP001201980"/>
    </source>
</evidence>
<comment type="caution">
    <text evidence="2">The sequence shown here is derived from an EMBL/GenBank/DDBJ whole genome shotgun (WGS) entry which is preliminary data.</text>
</comment>
<dbReference type="Proteomes" id="UP001201980">
    <property type="component" value="Unassembled WGS sequence"/>
</dbReference>
<organism evidence="2 3">
    <name type="scientific">Zalerion maritima</name>
    <dbReference type="NCBI Taxonomy" id="339359"/>
    <lineage>
        <taxon>Eukaryota</taxon>
        <taxon>Fungi</taxon>
        <taxon>Dikarya</taxon>
        <taxon>Ascomycota</taxon>
        <taxon>Pezizomycotina</taxon>
        <taxon>Sordariomycetes</taxon>
        <taxon>Lulworthiomycetidae</taxon>
        <taxon>Lulworthiales</taxon>
        <taxon>Lulworthiaceae</taxon>
        <taxon>Zalerion</taxon>
    </lineage>
</organism>